<sequence>MTTLRERLRAYEAEHGPIRVGLVGAGQMGTGLMSQMEKMDGMKVVAVADVLPGRPKAAYVESSVAAELVHETDDAGRAAALIADGRRVATSSSDLLARIDNLDVIVEATGIPEIGAAVCLAAIEAGKHTVNMNVEADATVGYYLGRLAAEHGVTYTLSAGDEPGTIKELYDFADALGFQIVTIGKGKNNPLDRTCNPDHVAEKARRNNMSAKMLASFVDGTKTMVEMTAVANATGYAPEVRGAYGPKCTVPELAKVFVPKAAGGIFDAPGAVDYAVGDVAPGVFVIITTDQPKIITDLRYLRLNGHGNYWAIYRPYHLANLETPISVANAFLDRRATIVTLRPPVAETIAVAKRDLQPGDTIDALGGFTVYGMIDKAEAARDEQIVPLGLVVGAQVLRPVKMGEPVRYGDIHLKEGQVITELRRRQDELLRVAA</sequence>
<dbReference type="InterPro" id="IPR048423">
    <property type="entry name" value="DRL_cat"/>
</dbReference>
<dbReference type="SMART" id="SM00858">
    <property type="entry name" value="SAF"/>
    <property type="match status" value="1"/>
</dbReference>
<dbReference type="InterPro" id="IPR005106">
    <property type="entry name" value="Asp/hSer_DH_NAD-bd"/>
</dbReference>
<proteinExistence type="predicted"/>
<reference evidence="2" key="1">
    <citation type="submission" date="2016-01" db="EMBL/GenBank/DDBJ databases">
        <authorList>
            <person name="Mcilroy J.S."/>
            <person name="Karst M S."/>
            <person name="Albertsen M."/>
        </authorList>
    </citation>
    <scope>NUCLEOTIDE SEQUENCE</scope>
    <source>
        <strain evidence="2">Cfx-K</strain>
    </source>
</reference>
<accession>A0A160T2F0</accession>
<dbReference type="SUPFAM" id="SSF51735">
    <property type="entry name" value="NAD(P)-binding Rossmann-fold domains"/>
    <property type="match status" value="1"/>
</dbReference>
<dbReference type="CDD" id="cd11616">
    <property type="entry name" value="SAF_DH_OX_like"/>
    <property type="match status" value="1"/>
</dbReference>
<dbReference type="InterPro" id="IPR013974">
    <property type="entry name" value="SAF"/>
</dbReference>
<dbReference type="GO" id="GO:0050661">
    <property type="term" value="F:NADP binding"/>
    <property type="evidence" value="ECO:0007669"/>
    <property type="project" value="InterPro"/>
</dbReference>
<dbReference type="Pfam" id="PF03447">
    <property type="entry name" value="NAD_binding_3"/>
    <property type="match status" value="1"/>
</dbReference>
<dbReference type="PANTHER" id="PTHR37850:SF2">
    <property type="entry name" value="SAF DOMAIN PROTEIN"/>
    <property type="match status" value="1"/>
</dbReference>
<dbReference type="KEGG" id="pbf:CFX0092_A1874"/>
<dbReference type="Pfam" id="PF08666">
    <property type="entry name" value="SAF"/>
    <property type="match status" value="1"/>
</dbReference>
<dbReference type="Pfam" id="PF21135">
    <property type="entry name" value="DRL_cat"/>
    <property type="match status" value="1"/>
</dbReference>
<dbReference type="OrthoDB" id="9777844at2"/>
<evidence type="ECO:0000313" key="3">
    <source>
        <dbReference type="Proteomes" id="UP000215027"/>
    </source>
</evidence>
<dbReference type="GO" id="GO:0016491">
    <property type="term" value="F:oxidoreductase activity"/>
    <property type="evidence" value="ECO:0007669"/>
    <property type="project" value="InterPro"/>
</dbReference>
<organism evidence="2 3">
    <name type="scientific">Candidatus Promineifilum breve</name>
    <dbReference type="NCBI Taxonomy" id="1806508"/>
    <lineage>
        <taxon>Bacteria</taxon>
        <taxon>Bacillati</taxon>
        <taxon>Chloroflexota</taxon>
        <taxon>Ardenticatenia</taxon>
        <taxon>Candidatus Promineifilales</taxon>
        <taxon>Candidatus Promineifilaceae</taxon>
        <taxon>Candidatus Promineifilum</taxon>
    </lineage>
</organism>
<evidence type="ECO:0000313" key="2">
    <source>
        <dbReference type="EMBL" id="CUS03752.2"/>
    </source>
</evidence>
<dbReference type="EMBL" id="LN890655">
    <property type="protein sequence ID" value="CUS03752.2"/>
    <property type="molecule type" value="Genomic_DNA"/>
</dbReference>
<evidence type="ECO:0000259" key="1">
    <source>
        <dbReference type="SMART" id="SM00858"/>
    </source>
</evidence>
<name>A0A160T2F0_9CHLR</name>
<keyword evidence="3" id="KW-1185">Reference proteome</keyword>
<gene>
    <name evidence="2" type="ORF">CFX0092_A1874</name>
</gene>
<dbReference type="PANTHER" id="PTHR37850">
    <property type="entry name" value="STRU PROTEIN"/>
    <property type="match status" value="1"/>
</dbReference>
<dbReference type="RefSeq" id="WP_095043198.1">
    <property type="nucleotide sequence ID" value="NZ_LN890655.1"/>
</dbReference>
<dbReference type="Gene3D" id="3.40.50.720">
    <property type="entry name" value="NAD(P)-binding Rossmann-like Domain"/>
    <property type="match status" value="1"/>
</dbReference>
<dbReference type="AlphaFoldDB" id="A0A160T2F0"/>
<feature type="domain" description="SAF" evidence="1">
    <location>
        <begin position="347"/>
        <end position="412"/>
    </location>
</feature>
<dbReference type="InterPro" id="IPR036291">
    <property type="entry name" value="NAD(P)-bd_dom_sf"/>
</dbReference>
<dbReference type="Proteomes" id="UP000215027">
    <property type="component" value="Chromosome I"/>
</dbReference>
<protein>
    <submittedName>
        <fullName evidence="2">SAF domain protein</fullName>
    </submittedName>
</protein>